<dbReference type="SUPFAM" id="SSF47240">
    <property type="entry name" value="Ferritin-like"/>
    <property type="match status" value="1"/>
</dbReference>
<evidence type="ECO:0000259" key="6">
    <source>
        <dbReference type="PROSITE" id="PS51296"/>
    </source>
</evidence>
<dbReference type="CDD" id="cd00657">
    <property type="entry name" value="Ferritin_like"/>
    <property type="match status" value="1"/>
</dbReference>
<name>A0A1S9R9V5_PENBI</name>
<dbReference type="PANTHER" id="PTHR42782">
    <property type="entry name" value="SI:CH73-314G15.3"/>
    <property type="match status" value="1"/>
</dbReference>
<sequence length="443" mass="49153">MLINCGLLSDFTQTRYVIHLSTGKRLVLFRLPSIDPSGSKPNETQGWSYYAMEAECPHAGGPMADSQVDIEDSAYIVSCPWHAYDFNVETGESSVGIKACTFLVDVRDGSVTIDFPVEEGTSVGLSKVEPVSEKVKLKHAPPSNKPAPKQEDPGMARYLGDDATLCDWAVHILSTANPEHKIELTTHLYNIFTSREGTSSPMEIGRGTVTAPDQPPRENMVEVKPGAMPKTGKGGSLKSRIAMLHALANIELWAIDLAIDICVRFSTFKTVQDMPQELPRAYFHDWLKVARDEAKHFSLLRTRLEEMGSHFGAIPVHHGLWQSATETAHDLRSRISIIALVHEARGLDVNPMTIQKFRNAQDNESVEALEVIHNDEITHVTTGHRWLTWICAQEGTDPVQVFRNNVSKHFRGSIQGPFNDEARLQAGMDRRYYGTSPTPVAAS</sequence>
<feature type="domain" description="Rieske" evidence="6">
    <location>
        <begin position="15"/>
        <end position="113"/>
    </location>
</feature>
<evidence type="ECO:0000256" key="5">
    <source>
        <dbReference type="SAM" id="MobiDB-lite"/>
    </source>
</evidence>
<dbReference type="InterPro" id="IPR017941">
    <property type="entry name" value="Rieske_2Fe-2S"/>
</dbReference>
<dbReference type="AlphaFoldDB" id="A0A1S9R9V5"/>
<dbReference type="Pfam" id="PF22543">
    <property type="entry name" value="Rieske_4"/>
    <property type="match status" value="1"/>
</dbReference>
<keyword evidence="3" id="KW-0408">Iron</keyword>
<dbReference type="InterPro" id="IPR007402">
    <property type="entry name" value="DUF455"/>
</dbReference>
<keyword evidence="1" id="KW-0001">2Fe-2S</keyword>
<evidence type="ECO:0000256" key="2">
    <source>
        <dbReference type="ARBA" id="ARBA00022723"/>
    </source>
</evidence>
<accession>A0A1S9R9V5</accession>
<dbReference type="InterPro" id="IPR009078">
    <property type="entry name" value="Ferritin-like_SF"/>
</dbReference>
<organism evidence="7 8">
    <name type="scientific">Penicillium brasilianum</name>
    <dbReference type="NCBI Taxonomy" id="104259"/>
    <lineage>
        <taxon>Eukaryota</taxon>
        <taxon>Fungi</taxon>
        <taxon>Dikarya</taxon>
        <taxon>Ascomycota</taxon>
        <taxon>Pezizomycotina</taxon>
        <taxon>Eurotiomycetes</taxon>
        <taxon>Eurotiomycetidae</taxon>
        <taxon>Eurotiales</taxon>
        <taxon>Aspergillaceae</taxon>
        <taxon>Penicillium</taxon>
    </lineage>
</organism>
<feature type="region of interest" description="Disordered" evidence="5">
    <location>
        <begin position="134"/>
        <end position="154"/>
    </location>
</feature>
<feature type="region of interest" description="Disordered" evidence="5">
    <location>
        <begin position="199"/>
        <end position="234"/>
    </location>
</feature>
<protein>
    <submittedName>
        <fullName evidence="7">Rieske [2Fe-2S] domain protein</fullName>
    </submittedName>
</protein>
<dbReference type="GO" id="GO:0046872">
    <property type="term" value="F:metal ion binding"/>
    <property type="evidence" value="ECO:0007669"/>
    <property type="project" value="UniProtKB-KW"/>
</dbReference>
<dbReference type="SUPFAM" id="SSF50022">
    <property type="entry name" value="ISP domain"/>
    <property type="match status" value="1"/>
</dbReference>
<evidence type="ECO:0000256" key="1">
    <source>
        <dbReference type="ARBA" id="ARBA00022714"/>
    </source>
</evidence>
<evidence type="ECO:0000256" key="3">
    <source>
        <dbReference type="ARBA" id="ARBA00023004"/>
    </source>
</evidence>
<comment type="caution">
    <text evidence="7">The sequence shown here is derived from an EMBL/GenBank/DDBJ whole genome shotgun (WGS) entry which is preliminary data.</text>
</comment>
<dbReference type="GO" id="GO:0051537">
    <property type="term" value="F:2 iron, 2 sulfur cluster binding"/>
    <property type="evidence" value="ECO:0007669"/>
    <property type="project" value="UniProtKB-KW"/>
</dbReference>
<proteinExistence type="predicted"/>
<dbReference type="Gene3D" id="2.102.10.10">
    <property type="entry name" value="Rieske [2Fe-2S] iron-sulphur domain"/>
    <property type="match status" value="1"/>
</dbReference>
<reference evidence="8" key="1">
    <citation type="submission" date="2015-09" db="EMBL/GenBank/DDBJ databases">
        <authorList>
            <person name="Fill T.P."/>
            <person name="Baretta J.F."/>
            <person name="de Almeida L.G."/>
            <person name="Rocha M."/>
            <person name="de Souza D.H."/>
            <person name="Malavazi I."/>
            <person name="Cerdeira L.T."/>
            <person name="Hong H."/>
            <person name="Samborskyy M."/>
            <person name="de Vasconcelos A.T."/>
            <person name="Leadlay P."/>
            <person name="Rodrigues-Filho E."/>
        </authorList>
    </citation>
    <scope>NUCLEOTIDE SEQUENCE [LARGE SCALE GENOMIC DNA]</scope>
    <source>
        <strain evidence="8">LaBioMMi 136</strain>
    </source>
</reference>
<dbReference type="PROSITE" id="PS51296">
    <property type="entry name" value="RIESKE"/>
    <property type="match status" value="1"/>
</dbReference>
<dbReference type="InterPro" id="IPR054716">
    <property type="entry name" value="Sol_Rieske_ferrdox_dom"/>
</dbReference>
<dbReference type="EMBL" id="LJBN01000223">
    <property type="protein sequence ID" value="OOQ82309.1"/>
    <property type="molecule type" value="Genomic_DNA"/>
</dbReference>
<keyword evidence="2" id="KW-0479">Metal-binding</keyword>
<dbReference type="InterPro" id="IPR036922">
    <property type="entry name" value="Rieske_2Fe-2S_sf"/>
</dbReference>
<dbReference type="CDD" id="cd03467">
    <property type="entry name" value="Rieske"/>
    <property type="match status" value="1"/>
</dbReference>
<dbReference type="Pfam" id="PF04305">
    <property type="entry name" value="DUF455"/>
    <property type="match status" value="1"/>
</dbReference>
<evidence type="ECO:0000256" key="4">
    <source>
        <dbReference type="ARBA" id="ARBA00023014"/>
    </source>
</evidence>
<gene>
    <name evidence="7" type="ORF">PEBR_39618</name>
</gene>
<evidence type="ECO:0000313" key="7">
    <source>
        <dbReference type="EMBL" id="OOQ82309.1"/>
    </source>
</evidence>
<dbReference type="Proteomes" id="UP000190744">
    <property type="component" value="Unassembled WGS sequence"/>
</dbReference>
<keyword evidence="4" id="KW-0411">Iron-sulfur</keyword>
<evidence type="ECO:0000313" key="8">
    <source>
        <dbReference type="Proteomes" id="UP000190744"/>
    </source>
</evidence>
<dbReference type="PANTHER" id="PTHR42782:SF2">
    <property type="entry name" value="3-OXOACYL-[ACYL-CARRIER-PROTEIN] SYNTHASE-LIKE PROTEIN"/>
    <property type="match status" value="1"/>
</dbReference>